<evidence type="ECO:0000313" key="2">
    <source>
        <dbReference type="EMBL" id="RZF47668.1"/>
    </source>
</evidence>
<dbReference type="OrthoDB" id="6157967at2759"/>
<dbReference type="EMBL" id="QKKF02003521">
    <property type="protein sequence ID" value="RZF47668.1"/>
    <property type="molecule type" value="Genomic_DNA"/>
</dbReference>
<evidence type="ECO:0000313" key="3">
    <source>
        <dbReference type="Proteomes" id="UP000291343"/>
    </source>
</evidence>
<dbReference type="InParanoid" id="A0A482XQH2"/>
<reference evidence="2 3" key="1">
    <citation type="journal article" date="2017" name="Gigascience">
        <title>Genome sequence of the small brown planthopper, Laodelphax striatellus.</title>
        <authorList>
            <person name="Zhu J."/>
            <person name="Jiang F."/>
            <person name="Wang X."/>
            <person name="Yang P."/>
            <person name="Bao Y."/>
            <person name="Zhao W."/>
            <person name="Wang W."/>
            <person name="Lu H."/>
            <person name="Wang Q."/>
            <person name="Cui N."/>
            <person name="Li J."/>
            <person name="Chen X."/>
            <person name="Luo L."/>
            <person name="Yu J."/>
            <person name="Kang L."/>
            <person name="Cui F."/>
        </authorList>
    </citation>
    <scope>NUCLEOTIDE SEQUENCE [LARGE SCALE GENOMIC DNA]</scope>
    <source>
        <strain evidence="2">Lst14</strain>
    </source>
</reference>
<feature type="compositionally biased region" description="Basic and acidic residues" evidence="1">
    <location>
        <begin position="159"/>
        <end position="173"/>
    </location>
</feature>
<gene>
    <name evidence="2" type="ORF">LSTR_LSTR012133</name>
</gene>
<protein>
    <submittedName>
        <fullName evidence="2">Uncharacterized protein</fullName>
    </submittedName>
</protein>
<name>A0A482XQH2_LAOST</name>
<keyword evidence="3" id="KW-1185">Reference proteome</keyword>
<comment type="caution">
    <text evidence="2">The sequence shown here is derived from an EMBL/GenBank/DDBJ whole genome shotgun (WGS) entry which is preliminary data.</text>
</comment>
<organism evidence="2 3">
    <name type="scientific">Laodelphax striatellus</name>
    <name type="common">Small brown planthopper</name>
    <name type="synonym">Delphax striatella</name>
    <dbReference type="NCBI Taxonomy" id="195883"/>
    <lineage>
        <taxon>Eukaryota</taxon>
        <taxon>Metazoa</taxon>
        <taxon>Ecdysozoa</taxon>
        <taxon>Arthropoda</taxon>
        <taxon>Hexapoda</taxon>
        <taxon>Insecta</taxon>
        <taxon>Pterygota</taxon>
        <taxon>Neoptera</taxon>
        <taxon>Paraneoptera</taxon>
        <taxon>Hemiptera</taxon>
        <taxon>Auchenorrhyncha</taxon>
        <taxon>Fulgoroidea</taxon>
        <taxon>Delphacidae</taxon>
        <taxon>Criomorphinae</taxon>
        <taxon>Laodelphax</taxon>
    </lineage>
</organism>
<feature type="region of interest" description="Disordered" evidence="1">
    <location>
        <begin position="149"/>
        <end position="178"/>
    </location>
</feature>
<proteinExistence type="predicted"/>
<sequence length="593" mass="66060">MEKIVFRGERNPIVVSKLLEIFVEQELQEIDQKRRRFYPDLETVGKIISHVKDLIASDFVEASTSSNENSDEASEEQNDMREEFVENRCDYQNIPLRGSKRKIMINECNATIRSIQSALWYVKEEKILKHLTSLKEVLADITSDMSVDDKCGLPIQPDPPKKLRRDPDTDQPTKKYNKLPLNKQKKAFSGRDYNTEVLILCHEVNRDGDLREDDARYLLSQGSTFILASGLRRAPSLRSPTAAFPVPLPLRVDGRAACSSRVPTYSEPGPVHPDRRYVEYRFCGKQPLVLRGSRHTRNPADPSGSPDTCSIILWHTAACSSRVPTYSEPGPIHPDRGTCSIILWHTAACSSRVPTYSEPGPTPGSPDTCSIVLWRAAAFSPRSRTPGTRPSTRIGGYRRALIAFANPRIVPILAQSANRFATTRNRSESVTQSANRLATTGTAPDPLAKVLVASAVVTPEEDWRPESYSSACEEAESGNKPANRLNPPFSAPPTLPLSLAGQEQHLGNHRARLGPYHNTALPDKLAPARGARKEGKVVERMSENGDTDQNLINVDQEEELPEAKARLCDTAGRKPGCVDEHSKTWLRFLRFLN</sequence>
<evidence type="ECO:0000256" key="1">
    <source>
        <dbReference type="SAM" id="MobiDB-lite"/>
    </source>
</evidence>
<dbReference type="AlphaFoldDB" id="A0A482XQH2"/>
<dbReference type="Proteomes" id="UP000291343">
    <property type="component" value="Unassembled WGS sequence"/>
</dbReference>
<accession>A0A482XQH2</accession>